<evidence type="ECO:0000313" key="15">
    <source>
        <dbReference type="EMBL" id="MCZ2720797.1"/>
    </source>
</evidence>
<dbReference type="InterPro" id="IPR014729">
    <property type="entry name" value="Rossmann-like_a/b/a_fold"/>
</dbReference>
<dbReference type="CDD" id="cd00812">
    <property type="entry name" value="LeuRS_core"/>
    <property type="match status" value="1"/>
</dbReference>
<comment type="subcellular location">
    <subcellularLocation>
        <location evidence="9">Cytoplasm</location>
    </subcellularLocation>
</comment>
<evidence type="ECO:0000256" key="9">
    <source>
        <dbReference type="HAMAP-Rule" id="MF_00049"/>
    </source>
</evidence>
<dbReference type="Gene3D" id="3.10.20.590">
    <property type="match status" value="1"/>
</dbReference>
<dbReference type="RefSeq" id="WP_269122954.1">
    <property type="nucleotide sequence ID" value="NZ_JAPUBN010000010.1"/>
</dbReference>
<dbReference type="Gene3D" id="1.10.730.10">
    <property type="entry name" value="Isoleucyl-tRNA Synthetase, Domain 1"/>
    <property type="match status" value="1"/>
</dbReference>
<feature type="binding site" evidence="9">
    <location>
        <position position="577"/>
    </location>
    <ligand>
        <name>ATP</name>
        <dbReference type="ChEBI" id="CHEBI:30616"/>
    </ligand>
</feature>
<organism evidence="15 16">
    <name type="scientific">Marinomonas phaeophyticola</name>
    <dbReference type="NCBI Taxonomy" id="3004091"/>
    <lineage>
        <taxon>Bacteria</taxon>
        <taxon>Pseudomonadati</taxon>
        <taxon>Pseudomonadota</taxon>
        <taxon>Gammaproteobacteria</taxon>
        <taxon>Oceanospirillales</taxon>
        <taxon>Oceanospirillaceae</taxon>
        <taxon>Marinomonas</taxon>
    </lineage>
</organism>
<dbReference type="InterPro" id="IPR025709">
    <property type="entry name" value="Leu_tRNA-synth_edit"/>
</dbReference>
<dbReference type="CDD" id="cd07958">
    <property type="entry name" value="Anticodon_Ia_Leu_BEm"/>
    <property type="match status" value="1"/>
</dbReference>
<evidence type="ECO:0000256" key="7">
    <source>
        <dbReference type="ARBA" id="ARBA00023146"/>
    </source>
</evidence>
<evidence type="ECO:0000256" key="2">
    <source>
        <dbReference type="ARBA" id="ARBA00022490"/>
    </source>
</evidence>
<evidence type="ECO:0000313" key="16">
    <source>
        <dbReference type="Proteomes" id="UP001149719"/>
    </source>
</evidence>
<dbReference type="Pfam" id="PF00133">
    <property type="entry name" value="tRNA-synt_1"/>
    <property type="match status" value="1"/>
</dbReference>
<evidence type="ECO:0000259" key="12">
    <source>
        <dbReference type="Pfam" id="PF08264"/>
    </source>
</evidence>
<dbReference type="Proteomes" id="UP001149719">
    <property type="component" value="Unassembled WGS sequence"/>
</dbReference>
<dbReference type="SUPFAM" id="SSF52374">
    <property type="entry name" value="Nucleotidylyl transferase"/>
    <property type="match status" value="1"/>
</dbReference>
<dbReference type="InterPro" id="IPR009008">
    <property type="entry name" value="Val/Leu/Ile-tRNA-synth_edit"/>
</dbReference>
<keyword evidence="5 9" id="KW-0067">ATP-binding</keyword>
<evidence type="ECO:0000256" key="4">
    <source>
        <dbReference type="ARBA" id="ARBA00022741"/>
    </source>
</evidence>
<dbReference type="SUPFAM" id="SSF50677">
    <property type="entry name" value="ValRS/IleRS/LeuRS editing domain"/>
    <property type="match status" value="1"/>
</dbReference>
<evidence type="ECO:0000259" key="11">
    <source>
        <dbReference type="Pfam" id="PF00133"/>
    </source>
</evidence>
<evidence type="ECO:0000256" key="3">
    <source>
        <dbReference type="ARBA" id="ARBA00022598"/>
    </source>
</evidence>
<dbReference type="InterPro" id="IPR001412">
    <property type="entry name" value="aa-tRNA-synth_I_CS"/>
</dbReference>
<evidence type="ECO:0000259" key="14">
    <source>
        <dbReference type="Pfam" id="PF13603"/>
    </source>
</evidence>
<evidence type="ECO:0000256" key="5">
    <source>
        <dbReference type="ARBA" id="ARBA00022840"/>
    </source>
</evidence>
<name>A0ABT4JRZ6_9GAMM</name>
<sequence>MQEQYSPKQIEQAAQSFWDENKVFKAVADVNKEKFYCLSMFPYPSGRLHMGHVRNYTIGDVISRYQRMQGKNVMQPMGWDAFGLPAENAAIKHKTAPAKWTTENIAYMKSQLKELGFGYDWDREVATCTPEYYKWEQWFFTQLVEKGLAYKKTAAVNWCPEDQTVLANEQVEDGACWRCGTTVEKKEISQWFIRITDYAEELLNDLDQLDGWPEKVKAMQRNWIGRSQGLEFSFGIEGRDERVSVYTTRPDTIMGVTYVAVATQHPLSLEASESNVELANFIAESKLMSTTEADMATVEKRGMDTGFKAIHPVTGESVPVFAANFVLMDYGSGAVMSVPAHDQRDFEFAKKYDLPIKQVIQPAGDESIDMEAAAFTEKGVLCNSGEFDGLDFEAAFSAISTWMSEKGLGEIKVNYRLRDWGVSRQRYWGTPIPTINLKDGSVVPVPADQLPVELPTDVIMDGVNSPIKNNPAFSSIMFNGEEAERETDTFDTFMESSWYFARYCCPDSKDAMLTEEANYWLPVDQYVGGVEHAILHLLYSRFFHKLLRDAGLVNSDEPFKRLLTQGMVNKDGTKMSKSKGNTVDPQEMIERYGADTVRLFIMFSAPPEQSLEWNDSGVDGASRFLRRLWALCYRHTNAGEVGSLDIASLSGDQKALRRKTHETIAKVTDDIERRQTFNTAISAVMELCNDISKFEDTSPLGLAVVQEALESAVLLLSPIVPHIAHQLWAELGHNDNVVNVDWPTLDESALIKDELTIVVQVLGKKRAEMTVSANADNKELEAAALAHPNVSKFIEGKTVRKVVVVPGRLVNIVAN</sequence>
<comment type="catalytic activity">
    <reaction evidence="8 9">
        <text>tRNA(Leu) + L-leucine + ATP = L-leucyl-tRNA(Leu) + AMP + diphosphate</text>
        <dbReference type="Rhea" id="RHEA:11688"/>
        <dbReference type="Rhea" id="RHEA-COMP:9613"/>
        <dbReference type="Rhea" id="RHEA-COMP:9622"/>
        <dbReference type="ChEBI" id="CHEBI:30616"/>
        <dbReference type="ChEBI" id="CHEBI:33019"/>
        <dbReference type="ChEBI" id="CHEBI:57427"/>
        <dbReference type="ChEBI" id="CHEBI:78442"/>
        <dbReference type="ChEBI" id="CHEBI:78494"/>
        <dbReference type="ChEBI" id="CHEBI:456215"/>
        <dbReference type="EC" id="6.1.1.4"/>
    </reaction>
</comment>
<feature type="domain" description="Methionyl/Leucyl tRNA synthetase" evidence="13">
    <location>
        <begin position="39"/>
        <end position="181"/>
    </location>
</feature>
<keyword evidence="6 9" id="KW-0648">Protein biosynthesis</keyword>
<feature type="short sequence motif" description="'KMSKS' region" evidence="9">
    <location>
        <begin position="574"/>
        <end position="578"/>
    </location>
</feature>
<feature type="domain" description="Aminoacyl-tRNA synthetase class Ia" evidence="11">
    <location>
        <begin position="417"/>
        <end position="613"/>
    </location>
</feature>
<feature type="domain" description="Methionyl/Valyl/Leucyl/Isoleucyl-tRNA synthetase anticodon-binding" evidence="12">
    <location>
        <begin position="654"/>
        <end position="776"/>
    </location>
</feature>
<dbReference type="Pfam" id="PF08264">
    <property type="entry name" value="Anticodon_1"/>
    <property type="match status" value="1"/>
</dbReference>
<keyword evidence="2 9" id="KW-0963">Cytoplasm</keyword>
<protein>
    <recommendedName>
        <fullName evidence="9">Leucine--tRNA ligase</fullName>
        <ecNumber evidence="9">6.1.1.4</ecNumber>
    </recommendedName>
    <alternativeName>
        <fullName evidence="9">Leucyl-tRNA synthetase</fullName>
        <shortName evidence="9">LeuRS</shortName>
    </alternativeName>
</protein>
<gene>
    <name evidence="9 15" type="primary">leuS</name>
    <name evidence="15" type="ORF">O1D97_03845</name>
</gene>
<proteinExistence type="inferred from homology"/>
<dbReference type="NCBIfam" id="TIGR00396">
    <property type="entry name" value="leuS_bact"/>
    <property type="match status" value="1"/>
</dbReference>
<dbReference type="HAMAP" id="MF_00049_B">
    <property type="entry name" value="Leu_tRNA_synth_B"/>
    <property type="match status" value="1"/>
</dbReference>
<dbReference type="Pfam" id="PF13603">
    <property type="entry name" value="tRNA-synt_1_2"/>
    <property type="match status" value="1"/>
</dbReference>
<dbReference type="EC" id="6.1.1.4" evidence="9"/>
<dbReference type="PANTHER" id="PTHR43740">
    <property type="entry name" value="LEUCYL-TRNA SYNTHETASE"/>
    <property type="match status" value="1"/>
</dbReference>
<accession>A0ABT4JRZ6</accession>
<evidence type="ECO:0000256" key="1">
    <source>
        <dbReference type="ARBA" id="ARBA00005594"/>
    </source>
</evidence>
<dbReference type="SUPFAM" id="SSF47323">
    <property type="entry name" value="Anticodon-binding domain of a subclass of class I aminoacyl-tRNA synthetases"/>
    <property type="match status" value="1"/>
</dbReference>
<comment type="caution">
    <text evidence="15">The sequence shown here is derived from an EMBL/GenBank/DDBJ whole genome shotgun (WGS) entry which is preliminary data.</text>
</comment>
<dbReference type="GO" id="GO:0004823">
    <property type="term" value="F:leucine-tRNA ligase activity"/>
    <property type="evidence" value="ECO:0007669"/>
    <property type="project" value="UniProtKB-EC"/>
</dbReference>
<evidence type="ECO:0000256" key="6">
    <source>
        <dbReference type="ARBA" id="ARBA00022917"/>
    </source>
</evidence>
<dbReference type="PRINTS" id="PR00985">
    <property type="entry name" value="TRNASYNTHLEU"/>
</dbReference>
<dbReference type="Pfam" id="PF09334">
    <property type="entry name" value="tRNA-synt_1g"/>
    <property type="match status" value="1"/>
</dbReference>
<keyword evidence="4 9" id="KW-0547">Nucleotide-binding</keyword>
<dbReference type="PROSITE" id="PS00178">
    <property type="entry name" value="AA_TRNA_LIGASE_I"/>
    <property type="match status" value="1"/>
</dbReference>
<comment type="similarity">
    <text evidence="1 9 10">Belongs to the class-I aminoacyl-tRNA synthetase family.</text>
</comment>
<evidence type="ECO:0000259" key="13">
    <source>
        <dbReference type="Pfam" id="PF09334"/>
    </source>
</evidence>
<dbReference type="PANTHER" id="PTHR43740:SF2">
    <property type="entry name" value="LEUCINE--TRNA LIGASE, MITOCHONDRIAL"/>
    <property type="match status" value="1"/>
</dbReference>
<dbReference type="InterPro" id="IPR009080">
    <property type="entry name" value="tRNAsynth_Ia_anticodon-bd"/>
</dbReference>
<dbReference type="InterPro" id="IPR013155">
    <property type="entry name" value="M/V/L/I-tRNA-synth_anticd-bd"/>
</dbReference>
<evidence type="ECO:0000256" key="10">
    <source>
        <dbReference type="RuleBase" id="RU363035"/>
    </source>
</evidence>
<dbReference type="InterPro" id="IPR002300">
    <property type="entry name" value="aa-tRNA-synth_Ia"/>
</dbReference>
<dbReference type="EMBL" id="JAPUBN010000010">
    <property type="protein sequence ID" value="MCZ2720797.1"/>
    <property type="molecule type" value="Genomic_DNA"/>
</dbReference>
<feature type="short sequence motif" description="'HIGH' region" evidence="9">
    <location>
        <begin position="42"/>
        <end position="52"/>
    </location>
</feature>
<dbReference type="InterPro" id="IPR002302">
    <property type="entry name" value="Leu-tRNA-ligase"/>
</dbReference>
<dbReference type="InterPro" id="IPR015413">
    <property type="entry name" value="Methionyl/Leucyl_tRNA_Synth"/>
</dbReference>
<dbReference type="Gene3D" id="3.40.50.620">
    <property type="entry name" value="HUPs"/>
    <property type="match status" value="2"/>
</dbReference>
<reference evidence="15" key="1">
    <citation type="submission" date="2022-12" db="EMBL/GenBank/DDBJ databases">
        <title>Marinomonas 15G1-11 sp. nov, isolated from marine algae.</title>
        <authorList>
            <person name="Butt M."/>
            <person name="Choi D.G."/>
            <person name="Kim J.M."/>
            <person name="Lee J.K."/>
            <person name="Baek J.H."/>
            <person name="Jeon C.O."/>
        </authorList>
    </citation>
    <scope>NUCLEOTIDE SEQUENCE</scope>
    <source>
        <strain evidence="15">15G1-11</strain>
    </source>
</reference>
<keyword evidence="3 9" id="KW-0436">Ligase</keyword>
<keyword evidence="16" id="KW-1185">Reference proteome</keyword>
<evidence type="ECO:0000256" key="8">
    <source>
        <dbReference type="ARBA" id="ARBA00047469"/>
    </source>
</evidence>
<feature type="domain" description="Leucyl-tRNA synthetase editing" evidence="14">
    <location>
        <begin position="221"/>
        <end position="403"/>
    </location>
</feature>
<keyword evidence="7 9" id="KW-0030">Aminoacyl-tRNA synthetase</keyword>